<proteinExistence type="predicted"/>
<evidence type="ECO:0000313" key="1">
    <source>
        <dbReference type="EnsemblPlants" id="OB11G17880.1"/>
    </source>
</evidence>
<reference evidence="1" key="2">
    <citation type="submission" date="2013-04" db="UniProtKB">
        <authorList>
            <consortium name="EnsemblPlants"/>
        </authorList>
    </citation>
    <scope>IDENTIFICATION</scope>
</reference>
<protein>
    <submittedName>
        <fullName evidence="1">Uncharacterized protein</fullName>
    </submittedName>
</protein>
<dbReference type="AlphaFoldDB" id="J3N7K2"/>
<name>J3N7K2_ORYBR</name>
<dbReference type="HOGENOM" id="CLU_2472637_0_0_1"/>
<accession>J3N7K2</accession>
<dbReference type="Gramene" id="OB11G17880.1">
    <property type="protein sequence ID" value="OB11G17880.1"/>
    <property type="gene ID" value="OB11G17880"/>
</dbReference>
<evidence type="ECO:0000313" key="2">
    <source>
        <dbReference type="Proteomes" id="UP000006038"/>
    </source>
</evidence>
<keyword evidence="2" id="KW-1185">Reference proteome</keyword>
<dbReference type="Proteomes" id="UP000006038">
    <property type="component" value="Chromosome 11"/>
</dbReference>
<reference evidence="1" key="1">
    <citation type="journal article" date="2013" name="Nat. Commun.">
        <title>Whole-genome sequencing of Oryza brachyantha reveals mechanisms underlying Oryza genome evolution.</title>
        <authorList>
            <person name="Chen J."/>
            <person name="Huang Q."/>
            <person name="Gao D."/>
            <person name="Wang J."/>
            <person name="Lang Y."/>
            <person name="Liu T."/>
            <person name="Li B."/>
            <person name="Bai Z."/>
            <person name="Luis Goicoechea J."/>
            <person name="Liang C."/>
            <person name="Chen C."/>
            <person name="Zhang W."/>
            <person name="Sun S."/>
            <person name="Liao Y."/>
            <person name="Zhang X."/>
            <person name="Yang L."/>
            <person name="Song C."/>
            <person name="Wang M."/>
            <person name="Shi J."/>
            <person name="Liu G."/>
            <person name="Liu J."/>
            <person name="Zhou H."/>
            <person name="Zhou W."/>
            <person name="Yu Q."/>
            <person name="An N."/>
            <person name="Chen Y."/>
            <person name="Cai Q."/>
            <person name="Wang B."/>
            <person name="Liu B."/>
            <person name="Min J."/>
            <person name="Huang Y."/>
            <person name="Wu H."/>
            <person name="Li Z."/>
            <person name="Zhang Y."/>
            <person name="Yin Y."/>
            <person name="Song W."/>
            <person name="Jiang J."/>
            <person name="Jackson S.A."/>
            <person name="Wing R.A."/>
            <person name="Wang J."/>
            <person name="Chen M."/>
        </authorList>
    </citation>
    <scope>NUCLEOTIDE SEQUENCE [LARGE SCALE GENOMIC DNA]</scope>
    <source>
        <strain evidence="1">cv. IRGC 101232</strain>
    </source>
</reference>
<organism evidence="1">
    <name type="scientific">Oryza brachyantha</name>
    <name type="common">malo sina</name>
    <dbReference type="NCBI Taxonomy" id="4533"/>
    <lineage>
        <taxon>Eukaryota</taxon>
        <taxon>Viridiplantae</taxon>
        <taxon>Streptophyta</taxon>
        <taxon>Embryophyta</taxon>
        <taxon>Tracheophyta</taxon>
        <taxon>Spermatophyta</taxon>
        <taxon>Magnoliopsida</taxon>
        <taxon>Liliopsida</taxon>
        <taxon>Poales</taxon>
        <taxon>Poaceae</taxon>
        <taxon>BOP clade</taxon>
        <taxon>Oryzoideae</taxon>
        <taxon>Oryzeae</taxon>
        <taxon>Oryzinae</taxon>
        <taxon>Oryza</taxon>
    </lineage>
</organism>
<dbReference type="EnsemblPlants" id="OB11G17880.1">
    <property type="protein sequence ID" value="OB11G17880.1"/>
    <property type="gene ID" value="OB11G17880"/>
</dbReference>
<sequence length="88" mass="9560">MNSICSWTDVLSKSGRQKLLKKSGQTSGKLVHLFAKNGAINHLTTYPSTLNGAARSHCSVVKELLPLKKRQINQGLSLVSSSYTSCKL</sequence>